<evidence type="ECO:0000259" key="11">
    <source>
        <dbReference type="Pfam" id="PF07819"/>
    </source>
</evidence>
<evidence type="ECO:0000256" key="9">
    <source>
        <dbReference type="ARBA" id="ARBA00023136"/>
    </source>
</evidence>
<sequence>MKKNNLLKLITGSLLMFSFIRGIHHFVFQLEDNKCEMTFMFEYPQYIKIKLNELTSSKFPSYNLFVYGEGEQAERYKKGKFNGIPVLFIPGNAGSYKQVRSLGSFAYRKSLDSHKNFHFDFFTIDFHEEFSALYGGVLEQQTAFTSVCVKTILLLYKSTHHQQKSILIIGHSMGGMVAKAVFNKMDMDFVPVTTIITLATPHKSPVIMLDEDMNSFYQQTNQFWTEKTNRTKHVALASIGGADRDIQVRSGLTAANSPTINVLTTEMPTVWLSVDHLCIVWCKQVVSTVVRALFDMVEPSTQNWIERVDLRKEIILYHFMKSNGGKNFRDFLNVREVDFDPDGRWREVVVPHFTAGIEQEKEKNSNTYYMIPLVDNAFRDRLVAVASGLSIKHWVFGCVALAWHKNTRFCERGIDLSHQTVLLPNAGDSVKRKFVNLDLVNLKKNGFTHIVFLIPKKNQKGLILIDVHRSLDRNMEIRFPFKSYIPFASAGKIDFPSDAVSFNITLPDLNRSWQSTFFNIKGDGCSMEKNAIVRKIVPWSHESQYFLSNQSFSVHLHVPKAPIYSEYDSVHLQFINPNPKCTFQIEISTHWIGTCAQLARFYSPFILPMLFAIFLHCFSIQLKEKQARNAVPSILSCLLDMPVIKMALIPEAFSISLGIIDSLHLSASLPFLLSDEFLLRNHGLGFPFMYFFLGFIAWSLAIILSIIFCVAISFGGNILHTLIIRYLRGSFGISLIVAEVVAMGLSRIPLIISVALIAIASITCGSLALFLGLGVFIWKLFDYFEDELESMLSDEENQEVDDEFHINTTISLLWLCTAFLSIPTLVVWSTSPNLTLPNDYWLIPSSVWSVCGMMILQKSKAVHESSDGRDDSHGPVGSVLAVFPVLLVSYSLVSIYRIQYYVTAAIAMYATFKYFV</sequence>
<evidence type="ECO:0000313" key="12">
    <source>
        <dbReference type="EMBL" id="CAH0103566.1"/>
    </source>
</evidence>
<dbReference type="GO" id="GO:0050185">
    <property type="term" value="F:phosphatidylinositol deacylase activity"/>
    <property type="evidence" value="ECO:0007669"/>
    <property type="project" value="TreeGrafter"/>
</dbReference>
<dbReference type="PANTHER" id="PTHR15495:SF7">
    <property type="entry name" value="GPI INOSITOL-DEACYLASE"/>
    <property type="match status" value="1"/>
</dbReference>
<comment type="subcellular location">
    <subcellularLocation>
        <location evidence="1">Endoplasmic reticulum membrane</location>
        <topology evidence="1">Multi-pass membrane protein</topology>
    </subcellularLocation>
</comment>
<feature type="transmembrane region" description="Helical" evidence="10">
    <location>
        <begin position="643"/>
        <end position="667"/>
    </location>
</feature>
<evidence type="ECO:0000256" key="1">
    <source>
        <dbReference type="ARBA" id="ARBA00004477"/>
    </source>
</evidence>
<dbReference type="GO" id="GO:0006888">
    <property type="term" value="P:endoplasmic reticulum to Golgi vesicle-mediated transport"/>
    <property type="evidence" value="ECO:0007669"/>
    <property type="project" value="TreeGrafter"/>
</dbReference>
<dbReference type="EC" id="3.1.-.-" evidence="10"/>
<dbReference type="SUPFAM" id="SSF53474">
    <property type="entry name" value="alpha/beta-Hydrolases"/>
    <property type="match status" value="1"/>
</dbReference>
<proteinExistence type="inferred from homology"/>
<keyword evidence="8 10" id="KW-1133">Transmembrane helix</keyword>
<dbReference type="EMBL" id="CAKKLH010000112">
    <property type="protein sequence ID" value="CAH0103566.1"/>
    <property type="molecule type" value="Genomic_DNA"/>
</dbReference>
<feature type="transmembrane region" description="Helical" evidence="10">
    <location>
        <begin position="810"/>
        <end position="828"/>
    </location>
</feature>
<dbReference type="InterPro" id="IPR012908">
    <property type="entry name" value="PGAP1-ab_dom-like"/>
</dbReference>
<comment type="function">
    <text evidence="10">Involved in inositol deacylation of GPI-anchored proteins which plays important roles in the quality control and ER-associated degradation of GPI-anchored proteins.</text>
</comment>
<feature type="transmembrane region" description="Helical" evidence="10">
    <location>
        <begin position="876"/>
        <end position="892"/>
    </location>
</feature>
<evidence type="ECO:0000256" key="4">
    <source>
        <dbReference type="ARBA" id="ARBA00022692"/>
    </source>
</evidence>
<dbReference type="GO" id="GO:0006505">
    <property type="term" value="P:GPI anchor metabolic process"/>
    <property type="evidence" value="ECO:0007669"/>
    <property type="project" value="TreeGrafter"/>
</dbReference>
<gene>
    <name evidence="12" type="ORF">DGAL_LOCUS6140</name>
</gene>
<dbReference type="InterPro" id="IPR039529">
    <property type="entry name" value="PGAP1/BST1"/>
</dbReference>
<dbReference type="AlphaFoldDB" id="A0A8J2W3G1"/>
<feature type="transmembrane region" description="Helical" evidence="10">
    <location>
        <begin position="751"/>
        <end position="778"/>
    </location>
</feature>
<evidence type="ECO:0000256" key="3">
    <source>
        <dbReference type="ARBA" id="ARBA00022448"/>
    </source>
</evidence>
<dbReference type="Pfam" id="PF24660">
    <property type="entry name" value="PGAP1_3rd"/>
    <property type="match status" value="1"/>
</dbReference>
<evidence type="ECO:0000256" key="7">
    <source>
        <dbReference type="ARBA" id="ARBA00022927"/>
    </source>
</evidence>
<reference evidence="12" key="1">
    <citation type="submission" date="2021-11" db="EMBL/GenBank/DDBJ databases">
        <authorList>
            <person name="Schell T."/>
        </authorList>
    </citation>
    <scope>NUCLEOTIDE SEQUENCE</scope>
    <source>
        <strain evidence="12">M5</strain>
    </source>
</reference>
<feature type="transmembrane region" description="Helical" evidence="10">
    <location>
        <begin position="687"/>
        <end position="714"/>
    </location>
</feature>
<keyword evidence="7 10" id="KW-0653">Protein transport</keyword>
<accession>A0A8J2W3G1</accession>
<evidence type="ECO:0000313" key="13">
    <source>
        <dbReference type="Proteomes" id="UP000789390"/>
    </source>
</evidence>
<feature type="transmembrane region" description="Helical" evidence="10">
    <location>
        <begin position="601"/>
        <end position="622"/>
    </location>
</feature>
<comment type="similarity">
    <text evidence="2 10">Belongs to the GPI inositol-deacylase family.</text>
</comment>
<dbReference type="GO" id="GO:0005789">
    <property type="term" value="C:endoplasmic reticulum membrane"/>
    <property type="evidence" value="ECO:0007669"/>
    <property type="project" value="UniProtKB-SubCell"/>
</dbReference>
<feature type="transmembrane region" description="Helical" evidence="10">
    <location>
        <begin position="726"/>
        <end position="745"/>
    </location>
</feature>
<keyword evidence="4 10" id="KW-0812">Transmembrane</keyword>
<dbReference type="Gene3D" id="3.40.50.1820">
    <property type="entry name" value="alpha/beta hydrolase"/>
    <property type="match status" value="1"/>
</dbReference>
<keyword evidence="5 10" id="KW-0378">Hydrolase</keyword>
<evidence type="ECO:0000256" key="10">
    <source>
        <dbReference type="RuleBase" id="RU365011"/>
    </source>
</evidence>
<evidence type="ECO:0000256" key="2">
    <source>
        <dbReference type="ARBA" id="ARBA00006931"/>
    </source>
</evidence>
<dbReference type="PANTHER" id="PTHR15495">
    <property type="entry name" value="NEGATIVE REGULATOR OF VESICLE FORMATION-RELATED"/>
    <property type="match status" value="1"/>
</dbReference>
<keyword evidence="3 10" id="KW-0813">Transport</keyword>
<evidence type="ECO:0000256" key="5">
    <source>
        <dbReference type="ARBA" id="ARBA00022801"/>
    </source>
</evidence>
<comment type="caution">
    <text evidence="12">The sequence shown here is derived from an EMBL/GenBank/DDBJ whole genome shotgun (WGS) entry which is preliminary data.</text>
</comment>
<organism evidence="12 13">
    <name type="scientific">Daphnia galeata</name>
    <dbReference type="NCBI Taxonomy" id="27404"/>
    <lineage>
        <taxon>Eukaryota</taxon>
        <taxon>Metazoa</taxon>
        <taxon>Ecdysozoa</taxon>
        <taxon>Arthropoda</taxon>
        <taxon>Crustacea</taxon>
        <taxon>Branchiopoda</taxon>
        <taxon>Diplostraca</taxon>
        <taxon>Cladocera</taxon>
        <taxon>Anomopoda</taxon>
        <taxon>Daphniidae</taxon>
        <taxon>Daphnia</taxon>
    </lineage>
</organism>
<dbReference type="Proteomes" id="UP000789390">
    <property type="component" value="Unassembled WGS sequence"/>
</dbReference>
<keyword evidence="13" id="KW-1185">Reference proteome</keyword>
<feature type="domain" description="GPI inositol-deacylase PGAP1-like alpha/beta" evidence="11">
    <location>
        <begin position="81"/>
        <end position="296"/>
    </location>
</feature>
<evidence type="ECO:0000256" key="8">
    <source>
        <dbReference type="ARBA" id="ARBA00022989"/>
    </source>
</evidence>
<dbReference type="OrthoDB" id="348976at2759"/>
<protein>
    <recommendedName>
        <fullName evidence="10">GPI inositol-deacylase</fullName>
        <ecNumber evidence="10">3.1.-.-</ecNumber>
    </recommendedName>
</protein>
<dbReference type="Pfam" id="PF07819">
    <property type="entry name" value="PGAP1"/>
    <property type="match status" value="1"/>
</dbReference>
<dbReference type="GO" id="GO:0015031">
    <property type="term" value="P:protein transport"/>
    <property type="evidence" value="ECO:0007669"/>
    <property type="project" value="UniProtKB-KW"/>
</dbReference>
<dbReference type="InterPro" id="IPR029058">
    <property type="entry name" value="AB_hydrolase_fold"/>
</dbReference>
<keyword evidence="6 10" id="KW-0256">Endoplasmic reticulum</keyword>
<name>A0A8J2W3G1_9CRUS</name>
<keyword evidence="9 10" id="KW-0472">Membrane</keyword>
<evidence type="ECO:0000256" key="6">
    <source>
        <dbReference type="ARBA" id="ARBA00022824"/>
    </source>
</evidence>